<organism evidence="2 3">
    <name type="scientific">Diplogelasinospora grovesii</name>
    <dbReference type="NCBI Taxonomy" id="303347"/>
    <lineage>
        <taxon>Eukaryota</taxon>
        <taxon>Fungi</taxon>
        <taxon>Dikarya</taxon>
        <taxon>Ascomycota</taxon>
        <taxon>Pezizomycotina</taxon>
        <taxon>Sordariomycetes</taxon>
        <taxon>Sordariomycetidae</taxon>
        <taxon>Sordariales</taxon>
        <taxon>Diplogelasinosporaceae</taxon>
        <taxon>Diplogelasinospora</taxon>
    </lineage>
</organism>
<evidence type="ECO:0000313" key="2">
    <source>
        <dbReference type="EMBL" id="KAK3942863.1"/>
    </source>
</evidence>
<accession>A0AAN6NET0</accession>
<feature type="transmembrane region" description="Helical" evidence="1">
    <location>
        <begin position="67"/>
        <end position="90"/>
    </location>
</feature>
<dbReference type="AlphaFoldDB" id="A0AAN6NET0"/>
<name>A0AAN6NET0_9PEZI</name>
<dbReference type="PANTHER" id="PTHR37577">
    <property type="entry name" value="INTEGRAL MEMBRANE PROTEIN"/>
    <property type="match status" value="1"/>
</dbReference>
<keyword evidence="1" id="KW-0812">Transmembrane</keyword>
<sequence>MISFYDVQIVTGIGILVSAYGSLEGDSGISAYHWQIVIYLAWFANLTHLTCLTFLRKRFHRHTSERNWRVASMMILLMLLFVAEIPTAFFDWSSDAGESGASAAWPSSYARCFFDLPTAQARFDALHGSGSVSSTDAGVSVIFSLLLLIFSFSTRVIKVSSTMSYIVNTNIRAKLSTWLQEKLRHLASHPWSGSTEPGSRRYHFWSSMLVRPLVAGFLLCRLYVDLYSSMMSEVYWLWVSAIWGIMHISMTRSSAQPDESALTFGQILAIFLLVLPLMPIVVRLFPILPSLWRALATPNSSDPSSRASSSEPVTHDLDLLDRGNTYKAAWMSPTIFLAAAQVILLSAFIFQQMGANINAARGLLLALAWIISRSQQHVTS</sequence>
<protein>
    <submittedName>
        <fullName evidence="2">Uncharacterized protein</fullName>
    </submittedName>
</protein>
<comment type="caution">
    <text evidence="2">The sequence shown here is derived from an EMBL/GenBank/DDBJ whole genome shotgun (WGS) entry which is preliminary data.</text>
</comment>
<keyword evidence="3" id="KW-1185">Reference proteome</keyword>
<feature type="transmembrane region" description="Helical" evidence="1">
    <location>
        <begin position="236"/>
        <end position="255"/>
    </location>
</feature>
<keyword evidence="1" id="KW-1133">Transmembrane helix</keyword>
<evidence type="ECO:0000313" key="3">
    <source>
        <dbReference type="Proteomes" id="UP001303473"/>
    </source>
</evidence>
<dbReference type="InterPro" id="IPR053018">
    <property type="entry name" value="Elsinochrome_Biosynth-Asso"/>
</dbReference>
<gene>
    <name evidence="2" type="ORF">QBC46DRAFT_255481</name>
</gene>
<reference evidence="3" key="1">
    <citation type="journal article" date="2023" name="Mol. Phylogenet. Evol.">
        <title>Genome-scale phylogeny and comparative genomics of the fungal order Sordariales.</title>
        <authorList>
            <person name="Hensen N."/>
            <person name="Bonometti L."/>
            <person name="Westerberg I."/>
            <person name="Brannstrom I.O."/>
            <person name="Guillou S."/>
            <person name="Cros-Aarteil S."/>
            <person name="Calhoun S."/>
            <person name="Haridas S."/>
            <person name="Kuo A."/>
            <person name="Mondo S."/>
            <person name="Pangilinan J."/>
            <person name="Riley R."/>
            <person name="LaButti K."/>
            <person name="Andreopoulos B."/>
            <person name="Lipzen A."/>
            <person name="Chen C."/>
            <person name="Yan M."/>
            <person name="Daum C."/>
            <person name="Ng V."/>
            <person name="Clum A."/>
            <person name="Steindorff A."/>
            <person name="Ohm R.A."/>
            <person name="Martin F."/>
            <person name="Silar P."/>
            <person name="Natvig D.O."/>
            <person name="Lalanne C."/>
            <person name="Gautier V."/>
            <person name="Ament-Velasquez S.L."/>
            <person name="Kruys A."/>
            <person name="Hutchinson M.I."/>
            <person name="Powell A.J."/>
            <person name="Barry K."/>
            <person name="Miller A.N."/>
            <person name="Grigoriev I.V."/>
            <person name="Debuchy R."/>
            <person name="Gladieux P."/>
            <person name="Hiltunen Thoren M."/>
            <person name="Johannesson H."/>
        </authorList>
    </citation>
    <scope>NUCLEOTIDE SEQUENCE [LARGE SCALE GENOMIC DNA]</scope>
    <source>
        <strain evidence="3">CBS 340.73</strain>
    </source>
</reference>
<feature type="transmembrane region" description="Helical" evidence="1">
    <location>
        <begin position="32"/>
        <end position="55"/>
    </location>
</feature>
<feature type="transmembrane region" description="Helical" evidence="1">
    <location>
        <begin position="204"/>
        <end position="224"/>
    </location>
</feature>
<feature type="transmembrane region" description="Helical" evidence="1">
    <location>
        <begin position="328"/>
        <end position="350"/>
    </location>
</feature>
<dbReference type="Proteomes" id="UP001303473">
    <property type="component" value="Unassembled WGS sequence"/>
</dbReference>
<feature type="transmembrane region" description="Helical" evidence="1">
    <location>
        <begin position="137"/>
        <end position="157"/>
    </location>
</feature>
<feature type="transmembrane region" description="Helical" evidence="1">
    <location>
        <begin position="267"/>
        <end position="288"/>
    </location>
</feature>
<dbReference type="PANTHER" id="PTHR37577:SF1">
    <property type="entry name" value="INTEGRAL MEMBRANE PROTEIN"/>
    <property type="match status" value="1"/>
</dbReference>
<keyword evidence="1" id="KW-0472">Membrane</keyword>
<dbReference type="EMBL" id="MU853770">
    <property type="protein sequence ID" value="KAK3942863.1"/>
    <property type="molecule type" value="Genomic_DNA"/>
</dbReference>
<evidence type="ECO:0000256" key="1">
    <source>
        <dbReference type="SAM" id="Phobius"/>
    </source>
</evidence>
<proteinExistence type="predicted"/>